<keyword evidence="2" id="KW-1185">Reference proteome</keyword>
<dbReference type="Gramene" id="OBART05G14800.1">
    <property type="protein sequence ID" value="OBART05G14800.1"/>
    <property type="gene ID" value="OBART05G14800"/>
</dbReference>
<reference evidence="1" key="2">
    <citation type="submission" date="2015-03" db="UniProtKB">
        <authorList>
            <consortium name="EnsemblPlants"/>
        </authorList>
    </citation>
    <scope>IDENTIFICATION</scope>
</reference>
<dbReference type="HOGENOM" id="CLU_2642020_0_0_1"/>
<evidence type="ECO:0000313" key="1">
    <source>
        <dbReference type="EnsemblPlants" id="OBART05G14800.1"/>
    </source>
</evidence>
<sequence>MNPAIPDCDDYDQKSRTHLSWLKLWLCPMVYKDAAYVDSKYSCAPVKTSSKEQTPTTHVLLHAERVLAVSVVSRSAT</sequence>
<accession>A0A0D3G737</accession>
<dbReference type="AlphaFoldDB" id="A0A0D3G737"/>
<proteinExistence type="predicted"/>
<reference evidence="1" key="1">
    <citation type="journal article" date="2009" name="Rice">
        <title>De Novo Next Generation Sequencing of Plant Genomes.</title>
        <authorList>
            <person name="Rounsley S."/>
            <person name="Marri P.R."/>
            <person name="Yu Y."/>
            <person name="He R."/>
            <person name="Sisneros N."/>
            <person name="Goicoechea J.L."/>
            <person name="Lee S.J."/>
            <person name="Angelova A."/>
            <person name="Kudrna D."/>
            <person name="Luo M."/>
            <person name="Affourtit J."/>
            <person name="Desany B."/>
            <person name="Knight J."/>
            <person name="Niazi F."/>
            <person name="Egholm M."/>
            <person name="Wing R.A."/>
        </authorList>
    </citation>
    <scope>NUCLEOTIDE SEQUENCE [LARGE SCALE GENOMIC DNA]</scope>
    <source>
        <strain evidence="1">cv. IRGC 105608</strain>
    </source>
</reference>
<name>A0A0D3G737_9ORYZ</name>
<dbReference type="PaxDb" id="65489-OBART05G14800.1"/>
<dbReference type="Proteomes" id="UP000026960">
    <property type="component" value="Chromosome 5"/>
</dbReference>
<evidence type="ECO:0000313" key="2">
    <source>
        <dbReference type="Proteomes" id="UP000026960"/>
    </source>
</evidence>
<organism evidence="1">
    <name type="scientific">Oryza barthii</name>
    <dbReference type="NCBI Taxonomy" id="65489"/>
    <lineage>
        <taxon>Eukaryota</taxon>
        <taxon>Viridiplantae</taxon>
        <taxon>Streptophyta</taxon>
        <taxon>Embryophyta</taxon>
        <taxon>Tracheophyta</taxon>
        <taxon>Spermatophyta</taxon>
        <taxon>Magnoliopsida</taxon>
        <taxon>Liliopsida</taxon>
        <taxon>Poales</taxon>
        <taxon>Poaceae</taxon>
        <taxon>BOP clade</taxon>
        <taxon>Oryzoideae</taxon>
        <taxon>Oryzeae</taxon>
        <taxon>Oryzinae</taxon>
        <taxon>Oryza</taxon>
    </lineage>
</organism>
<protein>
    <submittedName>
        <fullName evidence="1">Uncharacterized protein</fullName>
    </submittedName>
</protein>
<dbReference type="EnsemblPlants" id="OBART05G14800.1">
    <property type="protein sequence ID" value="OBART05G14800.1"/>
    <property type="gene ID" value="OBART05G14800"/>
</dbReference>